<dbReference type="STRING" id="1121316.SAMN02745207_02175"/>
<protein>
    <submittedName>
        <fullName evidence="1">Uncharacterized protein</fullName>
    </submittedName>
</protein>
<accession>A0A1M5VB20</accession>
<sequence length="49" mass="5581">MLKGQLEIEVKKLYNLYSLTILKENSLKQINPLTQVVVVHCVSTLILIV</sequence>
<evidence type="ECO:0000313" key="2">
    <source>
        <dbReference type="Proteomes" id="UP000184447"/>
    </source>
</evidence>
<dbReference type="Proteomes" id="UP000184447">
    <property type="component" value="Unassembled WGS sequence"/>
</dbReference>
<name>A0A1M5VB20_9CLOT</name>
<evidence type="ECO:0000313" key="1">
    <source>
        <dbReference type="EMBL" id="SHH72439.1"/>
    </source>
</evidence>
<organism evidence="1 2">
    <name type="scientific">Clostridium grantii DSM 8605</name>
    <dbReference type="NCBI Taxonomy" id="1121316"/>
    <lineage>
        <taxon>Bacteria</taxon>
        <taxon>Bacillati</taxon>
        <taxon>Bacillota</taxon>
        <taxon>Clostridia</taxon>
        <taxon>Eubacteriales</taxon>
        <taxon>Clostridiaceae</taxon>
        <taxon>Clostridium</taxon>
    </lineage>
</organism>
<gene>
    <name evidence="1" type="ORF">SAMN02745207_02175</name>
</gene>
<proteinExistence type="predicted"/>
<dbReference type="EMBL" id="FQXM01000011">
    <property type="protein sequence ID" value="SHH72439.1"/>
    <property type="molecule type" value="Genomic_DNA"/>
</dbReference>
<reference evidence="1 2" key="1">
    <citation type="submission" date="2016-11" db="EMBL/GenBank/DDBJ databases">
        <authorList>
            <person name="Jaros S."/>
            <person name="Januszkiewicz K."/>
            <person name="Wedrychowicz H."/>
        </authorList>
    </citation>
    <scope>NUCLEOTIDE SEQUENCE [LARGE SCALE GENOMIC DNA]</scope>
    <source>
        <strain evidence="1 2">DSM 8605</strain>
    </source>
</reference>
<dbReference type="AlphaFoldDB" id="A0A1M5VB20"/>
<keyword evidence="2" id="KW-1185">Reference proteome</keyword>